<feature type="region of interest" description="Disordered" evidence="2">
    <location>
        <begin position="196"/>
        <end position="244"/>
    </location>
</feature>
<feature type="domain" description="UspA" evidence="3">
    <location>
        <begin position="67"/>
        <end position="191"/>
    </location>
</feature>
<dbReference type="PANTHER" id="PTHR46268">
    <property type="entry name" value="STRESS RESPONSE PROTEIN NHAX"/>
    <property type="match status" value="1"/>
</dbReference>
<dbReference type="InterPro" id="IPR006016">
    <property type="entry name" value="UspA"/>
</dbReference>
<feature type="compositionally biased region" description="Gly residues" evidence="2">
    <location>
        <begin position="233"/>
        <end position="244"/>
    </location>
</feature>
<organism evidence="4 5">
    <name type="scientific">Gonapodya prolifera (strain JEL478)</name>
    <name type="common">Monoblepharis prolifera</name>
    <dbReference type="NCBI Taxonomy" id="1344416"/>
    <lineage>
        <taxon>Eukaryota</taxon>
        <taxon>Fungi</taxon>
        <taxon>Fungi incertae sedis</taxon>
        <taxon>Chytridiomycota</taxon>
        <taxon>Chytridiomycota incertae sedis</taxon>
        <taxon>Monoblepharidomycetes</taxon>
        <taxon>Monoblepharidales</taxon>
        <taxon>Gonapodyaceae</taxon>
        <taxon>Gonapodya</taxon>
    </lineage>
</organism>
<dbReference type="OrthoDB" id="843225at2759"/>
<feature type="compositionally biased region" description="Low complexity" evidence="2">
    <location>
        <begin position="221"/>
        <end position="232"/>
    </location>
</feature>
<proteinExistence type="inferred from homology"/>
<reference evidence="4 5" key="1">
    <citation type="journal article" date="2015" name="Genome Biol. Evol.">
        <title>Phylogenomic analyses indicate that early fungi evolved digesting cell walls of algal ancestors of land plants.</title>
        <authorList>
            <person name="Chang Y."/>
            <person name="Wang S."/>
            <person name="Sekimoto S."/>
            <person name="Aerts A.L."/>
            <person name="Choi C."/>
            <person name="Clum A."/>
            <person name="LaButti K.M."/>
            <person name="Lindquist E.A."/>
            <person name="Yee Ngan C."/>
            <person name="Ohm R.A."/>
            <person name="Salamov A.A."/>
            <person name="Grigoriev I.V."/>
            <person name="Spatafora J.W."/>
            <person name="Berbee M.L."/>
        </authorList>
    </citation>
    <scope>NUCLEOTIDE SEQUENCE [LARGE SCALE GENOMIC DNA]</scope>
    <source>
        <strain evidence="4 5">JEL478</strain>
    </source>
</reference>
<dbReference type="InterPro" id="IPR006015">
    <property type="entry name" value="Universal_stress_UspA"/>
</dbReference>
<dbReference type="CDD" id="cd23659">
    <property type="entry name" value="USP_At3g01520-like"/>
    <property type="match status" value="1"/>
</dbReference>
<sequence>MMSLTGPSAPTTMTSASNASPSQPPQFKCIVLLNDSPPSWSALDRAVSMVSRIDQVYVSAFNDAIEDLPPPPYKLILVYCVGLNPPQRLPYLDHLEKSYNIEIEEEARAELLRCKEKLKKEYEGRCAYDFVHLTGTGDPAPLLCTYVSTTHPDADLCFVGTRSLHGARRWVLGSVSEYIVEHMPCPVVVVKASGGGAGHPPAEVANTAQSGQDVRSQKANGAASSSSSAPAGSTGGVLGHGHDE</sequence>
<dbReference type="EMBL" id="KQ965743">
    <property type="protein sequence ID" value="KXS18274.1"/>
    <property type="molecule type" value="Genomic_DNA"/>
</dbReference>
<evidence type="ECO:0000313" key="4">
    <source>
        <dbReference type="EMBL" id="KXS18274.1"/>
    </source>
</evidence>
<dbReference type="Gene3D" id="3.40.50.12370">
    <property type="match status" value="1"/>
</dbReference>
<dbReference type="AlphaFoldDB" id="A0A139ANQ3"/>
<dbReference type="Pfam" id="PF00582">
    <property type="entry name" value="Usp"/>
    <property type="match status" value="1"/>
</dbReference>
<keyword evidence="5" id="KW-1185">Reference proteome</keyword>
<dbReference type="Proteomes" id="UP000070544">
    <property type="component" value="Unassembled WGS sequence"/>
</dbReference>
<name>A0A139ANQ3_GONPJ</name>
<protein>
    <recommendedName>
        <fullName evidence="3">UspA domain-containing protein</fullName>
    </recommendedName>
</protein>
<comment type="similarity">
    <text evidence="1">Belongs to the universal stress protein A family.</text>
</comment>
<gene>
    <name evidence="4" type="ORF">M427DRAFT_54074</name>
</gene>
<accession>A0A139ANQ3</accession>
<evidence type="ECO:0000313" key="5">
    <source>
        <dbReference type="Proteomes" id="UP000070544"/>
    </source>
</evidence>
<evidence type="ECO:0000256" key="2">
    <source>
        <dbReference type="SAM" id="MobiDB-lite"/>
    </source>
</evidence>
<feature type="compositionally biased region" description="Polar residues" evidence="2">
    <location>
        <begin position="206"/>
        <end position="219"/>
    </location>
</feature>
<feature type="compositionally biased region" description="Polar residues" evidence="2">
    <location>
        <begin position="1"/>
        <end position="14"/>
    </location>
</feature>
<dbReference type="PRINTS" id="PR01438">
    <property type="entry name" value="UNVRSLSTRESS"/>
</dbReference>
<evidence type="ECO:0000256" key="1">
    <source>
        <dbReference type="ARBA" id="ARBA00008791"/>
    </source>
</evidence>
<dbReference type="SUPFAM" id="SSF52402">
    <property type="entry name" value="Adenine nucleotide alpha hydrolases-like"/>
    <property type="match status" value="1"/>
</dbReference>
<evidence type="ECO:0000259" key="3">
    <source>
        <dbReference type="Pfam" id="PF00582"/>
    </source>
</evidence>
<dbReference type="PANTHER" id="PTHR46268:SF6">
    <property type="entry name" value="UNIVERSAL STRESS PROTEIN UP12"/>
    <property type="match status" value="1"/>
</dbReference>
<feature type="region of interest" description="Disordered" evidence="2">
    <location>
        <begin position="1"/>
        <end position="22"/>
    </location>
</feature>